<organism evidence="1 2">
    <name type="scientific">Leptospira santarosai serovar Arenal str. MAVJ 401</name>
    <dbReference type="NCBI Taxonomy" id="1049976"/>
    <lineage>
        <taxon>Bacteria</taxon>
        <taxon>Pseudomonadati</taxon>
        <taxon>Spirochaetota</taxon>
        <taxon>Spirochaetia</taxon>
        <taxon>Leptospirales</taxon>
        <taxon>Leptospiraceae</taxon>
        <taxon>Leptospira</taxon>
    </lineage>
</organism>
<accession>M6JKH1</accession>
<proteinExistence type="predicted"/>
<dbReference type="NCBIfam" id="NF047522">
    <property type="entry name" value="LIC_12613_fam"/>
    <property type="match status" value="1"/>
</dbReference>
<dbReference type="EMBL" id="AHMU02000071">
    <property type="protein sequence ID" value="EMN20138.1"/>
    <property type="molecule type" value="Genomic_DNA"/>
</dbReference>
<name>M6JKH1_9LEPT</name>
<comment type="caution">
    <text evidence="1">The sequence shown here is derived from an EMBL/GenBank/DDBJ whole genome shotgun (WGS) entry which is preliminary data.</text>
</comment>
<sequence length="103" mass="11981">MESIPSDPILLEVDDDAKVATVHFVDGRKYKLQHPGNRKALRWRQDSISLTDGLKQDSLLDQFFKYCVVAFGHTFQPTLDTIAPNHVEVWLRLANRFLKWELE</sequence>
<protein>
    <submittedName>
        <fullName evidence="1">Uncharacterized protein</fullName>
    </submittedName>
</protein>
<gene>
    <name evidence="1" type="ORF">LEP1GSC063_2704</name>
</gene>
<evidence type="ECO:0000313" key="2">
    <source>
        <dbReference type="Proteomes" id="UP000012106"/>
    </source>
</evidence>
<reference evidence="1 2" key="1">
    <citation type="submission" date="2013-01" db="EMBL/GenBank/DDBJ databases">
        <authorList>
            <person name="Harkins D.M."/>
            <person name="Durkin A.S."/>
            <person name="Brinkac L.M."/>
            <person name="Haft D.H."/>
            <person name="Selengut J.D."/>
            <person name="Sanka R."/>
            <person name="DePew J."/>
            <person name="Purushe J."/>
            <person name="Hartskeerl R.A."/>
            <person name="Ahmed A."/>
            <person name="van der Linden H."/>
            <person name="Goris M.G.A."/>
            <person name="Vinetz J.M."/>
            <person name="Sutton G.G."/>
            <person name="Nierman W.C."/>
            <person name="Fouts D.E."/>
        </authorList>
    </citation>
    <scope>NUCLEOTIDE SEQUENCE [LARGE SCALE GENOMIC DNA]</scope>
    <source>
        <strain evidence="1 2">MAVJ 401</strain>
    </source>
</reference>
<dbReference type="AlphaFoldDB" id="M6JKH1"/>
<evidence type="ECO:0000313" key="1">
    <source>
        <dbReference type="EMBL" id="EMN20138.1"/>
    </source>
</evidence>
<dbReference type="Proteomes" id="UP000012106">
    <property type="component" value="Unassembled WGS sequence"/>
</dbReference>